<dbReference type="NCBIfam" id="TIGR03815">
    <property type="entry name" value="CpaE_hom_Actino"/>
    <property type="match status" value="1"/>
</dbReference>
<name>U1N5H9_SEGRC</name>
<dbReference type="SUPFAM" id="SSF52540">
    <property type="entry name" value="P-loop containing nucleoside triphosphate hydrolases"/>
    <property type="match status" value="1"/>
</dbReference>
<dbReference type="GO" id="GO:0009898">
    <property type="term" value="C:cytoplasmic side of plasma membrane"/>
    <property type="evidence" value="ECO:0007669"/>
    <property type="project" value="TreeGrafter"/>
</dbReference>
<dbReference type="EMBL" id="ACZI02000001">
    <property type="protein sequence ID" value="ERG69399.1"/>
    <property type="molecule type" value="Genomic_DNA"/>
</dbReference>
<dbReference type="Gene3D" id="3.40.50.300">
    <property type="entry name" value="P-loop containing nucleotide triphosphate hydrolases"/>
    <property type="match status" value="1"/>
</dbReference>
<dbReference type="InterPro" id="IPR027417">
    <property type="entry name" value="P-loop_NTPase"/>
</dbReference>
<dbReference type="GO" id="GO:0005524">
    <property type="term" value="F:ATP binding"/>
    <property type="evidence" value="ECO:0007669"/>
    <property type="project" value="TreeGrafter"/>
</dbReference>
<dbReference type="InterPro" id="IPR059050">
    <property type="entry name" value="Rv3660c_N"/>
</dbReference>
<evidence type="ECO:0000259" key="1">
    <source>
        <dbReference type="Pfam" id="PF26563"/>
    </source>
</evidence>
<dbReference type="STRING" id="679197.HMPREF9336_04095"/>
<dbReference type="GO" id="GO:0004386">
    <property type="term" value="F:helicase activity"/>
    <property type="evidence" value="ECO:0007669"/>
    <property type="project" value="UniProtKB-KW"/>
</dbReference>
<feature type="domain" description="Rv3660c-like CheY-like N-terminal" evidence="1">
    <location>
        <begin position="29"/>
        <end position="134"/>
    </location>
</feature>
<comment type="caution">
    <text evidence="2">The sequence shown here is derived from an EMBL/GenBank/DDBJ whole genome shotgun (WGS) entry which is preliminary data.</text>
</comment>
<dbReference type="GO" id="GO:0051782">
    <property type="term" value="P:negative regulation of cell division"/>
    <property type="evidence" value="ECO:0007669"/>
    <property type="project" value="TreeGrafter"/>
</dbReference>
<accession>U1N5H9</accession>
<dbReference type="HOGENOM" id="CLU_042654_2_1_11"/>
<reference evidence="2 3" key="1">
    <citation type="journal article" date="2011" name="Stand. Genomic Sci.">
        <title>High quality draft genome sequence of Segniliparus rugosus CDC 945(T)= (ATCC BAA-974(T)).</title>
        <authorList>
            <person name="Earl A.M."/>
            <person name="Desjardins C.A."/>
            <person name="Fitzgerald M.G."/>
            <person name="Arachchi H.M."/>
            <person name="Zeng Q."/>
            <person name="Mehta T."/>
            <person name="Griggs A."/>
            <person name="Birren B.W."/>
            <person name="Toney N.C."/>
            <person name="Carr J."/>
            <person name="Posey J."/>
            <person name="Butler W.R."/>
        </authorList>
    </citation>
    <scope>NUCLEOTIDE SEQUENCE [LARGE SCALE GENOMIC DNA]</scope>
    <source>
        <strain evidence="3">ATCC BAA-974 / DSM 45345 / CCUG 50838 / CIP 108380 / JCM 13579 / CDC 945</strain>
    </source>
</reference>
<dbReference type="AlphaFoldDB" id="U1N5H9"/>
<keyword evidence="3" id="KW-1185">Reference proteome</keyword>
<sequence>MEPMRLFREAGVRDRRGQRASAPEVLVAVADPVLAEHVRQVVAASGRGLVEDSPPFDRRLWRTAGLVVMDEHAARWCAAEHLARDGATALVFAGVAPQSGWQLAVHARAGHVLALPEQERELVRVVGEAVERRVGAGRIVAIIGARGGAGVSTLVASVALVAARAGNRSLAVDLDPLGGGLDVVLGMEREPGLRWGDLSLSGGRVSAAALHEALPSRAGRLSVLGAGGDNPCRVGAEATLAVLDSARSAGDTVVVDLPRHWGELQQAVLETADSAVLVIPAELRAITAGRSLAAMAAELCATLGAVVRGPSPGGLRAARVAAEAGVPLLASMHHEHSIAVGVERGGLVLRSRSSVLRAAEAVLGCRRAKAARR</sequence>
<evidence type="ECO:0000313" key="2">
    <source>
        <dbReference type="EMBL" id="ERG69399.1"/>
    </source>
</evidence>
<organism evidence="2 3">
    <name type="scientific">Segniliparus rugosus (strain ATCC BAA-974 / DSM 45345 / CCUG 50838 / CIP 108380 / JCM 13579 / CDC 945)</name>
    <dbReference type="NCBI Taxonomy" id="679197"/>
    <lineage>
        <taxon>Bacteria</taxon>
        <taxon>Bacillati</taxon>
        <taxon>Actinomycetota</taxon>
        <taxon>Actinomycetes</taxon>
        <taxon>Mycobacteriales</taxon>
        <taxon>Segniliparaceae</taxon>
        <taxon>Segniliparus</taxon>
    </lineage>
</organism>
<dbReference type="PANTHER" id="PTHR43384:SF11">
    <property type="entry name" value="SEPTUM SITE DETERMINING PROTEIN"/>
    <property type="match status" value="1"/>
</dbReference>
<dbReference type="Proteomes" id="UP000004816">
    <property type="component" value="Unassembled WGS sequence"/>
</dbReference>
<dbReference type="InterPro" id="IPR022521">
    <property type="entry name" value="Rv3660c"/>
</dbReference>
<dbReference type="eggNOG" id="COG0455">
    <property type="taxonomic scope" value="Bacteria"/>
</dbReference>
<protein>
    <submittedName>
        <fullName evidence="2">Helicase/secretion neighborhood CpaE-like protein</fullName>
    </submittedName>
</protein>
<gene>
    <name evidence="2" type="ORF">HMPREF9336_04095</name>
</gene>
<dbReference type="PANTHER" id="PTHR43384">
    <property type="entry name" value="SEPTUM SITE-DETERMINING PROTEIN MIND HOMOLOG, CHLOROPLASTIC-RELATED"/>
    <property type="match status" value="1"/>
</dbReference>
<dbReference type="InterPro" id="IPR050625">
    <property type="entry name" value="ParA/MinD_ATPase"/>
</dbReference>
<dbReference type="GO" id="GO:0016887">
    <property type="term" value="F:ATP hydrolysis activity"/>
    <property type="evidence" value="ECO:0007669"/>
    <property type="project" value="TreeGrafter"/>
</dbReference>
<dbReference type="Pfam" id="PF26563">
    <property type="entry name" value="Rv3660c_N"/>
    <property type="match status" value="1"/>
</dbReference>
<dbReference type="GO" id="GO:0005829">
    <property type="term" value="C:cytosol"/>
    <property type="evidence" value="ECO:0007669"/>
    <property type="project" value="TreeGrafter"/>
</dbReference>
<proteinExistence type="predicted"/>
<evidence type="ECO:0000313" key="3">
    <source>
        <dbReference type="Proteomes" id="UP000004816"/>
    </source>
</evidence>